<dbReference type="EMBL" id="CP006272">
    <property type="protein sequence ID" value="AGZ41757.1"/>
    <property type="molecule type" value="Genomic_DNA"/>
</dbReference>
<evidence type="ECO:0000313" key="7">
    <source>
        <dbReference type="Proteomes" id="UP000017746"/>
    </source>
</evidence>
<dbReference type="Proteomes" id="UP000017746">
    <property type="component" value="Chromosome"/>
</dbReference>
<keyword evidence="4" id="KW-0804">Transcription</keyword>
<name>U5VYA1_9ACTN</name>
<evidence type="ECO:0000259" key="5">
    <source>
        <dbReference type="Pfam" id="PF04542"/>
    </source>
</evidence>
<feature type="domain" description="RNA polymerase sigma-70 region 2" evidence="5">
    <location>
        <begin position="28"/>
        <end position="95"/>
    </location>
</feature>
<dbReference type="eggNOG" id="COG1595">
    <property type="taxonomic scope" value="Bacteria"/>
</dbReference>
<dbReference type="InterPro" id="IPR039425">
    <property type="entry name" value="RNA_pol_sigma-70-like"/>
</dbReference>
<organism evidence="6 7">
    <name type="scientific">Actinoplanes friuliensis DSM 7358</name>
    <dbReference type="NCBI Taxonomy" id="1246995"/>
    <lineage>
        <taxon>Bacteria</taxon>
        <taxon>Bacillati</taxon>
        <taxon>Actinomycetota</taxon>
        <taxon>Actinomycetes</taxon>
        <taxon>Micromonosporales</taxon>
        <taxon>Micromonosporaceae</taxon>
        <taxon>Actinoplanes</taxon>
    </lineage>
</organism>
<dbReference type="InterPro" id="IPR014284">
    <property type="entry name" value="RNA_pol_sigma-70_dom"/>
</dbReference>
<evidence type="ECO:0000256" key="4">
    <source>
        <dbReference type="ARBA" id="ARBA00023163"/>
    </source>
</evidence>
<sequence>MTGTEPSDEVAQLVSKAVGGDQAAWNEIVERFGRRVWATCRAYRLSQADAADVFQQTWLRVLENLGSLRDPARLGAWIATTCRNEALVALRRAKRATPVGQTWLLDRPTGPEEAPERPFLIADRDAELWSAFQRLSSRCQHVLRVLVVEAEDGRPSYEHAAEVLEMPIGSLGPTRGRCLTQLRQFLTEGINGAGA</sequence>
<dbReference type="PANTHER" id="PTHR43133:SF8">
    <property type="entry name" value="RNA POLYMERASE SIGMA FACTOR HI_1459-RELATED"/>
    <property type="match status" value="1"/>
</dbReference>
<evidence type="ECO:0000256" key="3">
    <source>
        <dbReference type="ARBA" id="ARBA00023125"/>
    </source>
</evidence>
<evidence type="ECO:0000256" key="1">
    <source>
        <dbReference type="ARBA" id="ARBA00023015"/>
    </source>
</evidence>
<dbReference type="InterPro" id="IPR036388">
    <property type="entry name" value="WH-like_DNA-bd_sf"/>
</dbReference>
<dbReference type="Gene3D" id="1.10.10.10">
    <property type="entry name" value="Winged helix-like DNA-binding domain superfamily/Winged helix DNA-binding domain"/>
    <property type="match status" value="1"/>
</dbReference>
<accession>U5VYA1</accession>
<keyword evidence="1" id="KW-0805">Transcription regulation</keyword>
<dbReference type="HOGENOM" id="CLU_047691_5_2_11"/>
<dbReference type="SUPFAM" id="SSF88946">
    <property type="entry name" value="Sigma2 domain of RNA polymerase sigma factors"/>
    <property type="match status" value="1"/>
</dbReference>
<dbReference type="PANTHER" id="PTHR43133">
    <property type="entry name" value="RNA POLYMERASE ECF-TYPE SIGMA FACTO"/>
    <property type="match status" value="1"/>
</dbReference>
<dbReference type="OrthoDB" id="265863at2"/>
<dbReference type="GO" id="GO:0016987">
    <property type="term" value="F:sigma factor activity"/>
    <property type="evidence" value="ECO:0007669"/>
    <property type="project" value="UniProtKB-KW"/>
</dbReference>
<dbReference type="AlphaFoldDB" id="U5VYA1"/>
<dbReference type="GO" id="GO:0006352">
    <property type="term" value="P:DNA-templated transcription initiation"/>
    <property type="evidence" value="ECO:0007669"/>
    <property type="project" value="InterPro"/>
</dbReference>
<dbReference type="RefSeq" id="WP_023361988.1">
    <property type="nucleotide sequence ID" value="NC_022657.1"/>
</dbReference>
<gene>
    <name evidence="6" type="ORF">AFR_17395</name>
</gene>
<keyword evidence="3" id="KW-0238">DNA-binding</keyword>
<keyword evidence="2" id="KW-0731">Sigma factor</keyword>
<evidence type="ECO:0000313" key="6">
    <source>
        <dbReference type="EMBL" id="AGZ41757.1"/>
    </source>
</evidence>
<evidence type="ECO:0000256" key="2">
    <source>
        <dbReference type="ARBA" id="ARBA00023082"/>
    </source>
</evidence>
<dbReference type="Pfam" id="PF04542">
    <property type="entry name" value="Sigma70_r2"/>
    <property type="match status" value="1"/>
</dbReference>
<protein>
    <submittedName>
        <fullName evidence="6">RNA polymerase sigma factor</fullName>
    </submittedName>
</protein>
<dbReference type="NCBIfam" id="TIGR02937">
    <property type="entry name" value="sigma70-ECF"/>
    <property type="match status" value="1"/>
</dbReference>
<keyword evidence="7" id="KW-1185">Reference proteome</keyword>
<reference evidence="6 7" key="1">
    <citation type="journal article" date="2014" name="J. Biotechnol.">
        <title>Complete genome sequence of the actinobacterium Actinoplanes friuliensis HAG 010964, producer of the lipopeptide antibiotic friulimycin.</title>
        <authorList>
            <person name="Ruckert C."/>
            <person name="Szczepanowski R."/>
            <person name="Albersmeier A."/>
            <person name="Goesmann A."/>
            <person name="Fischer N."/>
            <person name="Steinkamper A."/>
            <person name="Puhler A."/>
            <person name="Biener R."/>
            <person name="Schwartz D."/>
            <person name="Kalinowski J."/>
        </authorList>
    </citation>
    <scope>NUCLEOTIDE SEQUENCE [LARGE SCALE GENOMIC DNA]</scope>
    <source>
        <strain evidence="6 7">DSM 7358</strain>
    </source>
</reference>
<dbReference type="KEGG" id="afs:AFR_17395"/>
<dbReference type="InterPro" id="IPR013325">
    <property type="entry name" value="RNA_pol_sigma_r2"/>
</dbReference>
<dbReference type="InterPro" id="IPR007627">
    <property type="entry name" value="RNA_pol_sigma70_r2"/>
</dbReference>
<dbReference type="Gene3D" id="1.10.1740.10">
    <property type="match status" value="1"/>
</dbReference>
<dbReference type="STRING" id="1246995.AFR_17395"/>
<dbReference type="PATRIC" id="fig|1246995.3.peg.3526"/>
<dbReference type="GO" id="GO:0003677">
    <property type="term" value="F:DNA binding"/>
    <property type="evidence" value="ECO:0007669"/>
    <property type="project" value="UniProtKB-KW"/>
</dbReference>
<proteinExistence type="predicted"/>